<sequence>MFWKLGFFKMGNALRLLYGKCFQPFTTGDSDSVGPPYTTTAPAVSALAHDLFNFEITSQVPEALSHHVVSSREAQVTWYGKLLQAWKEAKPPPKTPEEVARLIVETLSRAQYQKVDVEGLLEFYGLPHPSNLAEISTGVPTRLPEFVRFQGGTRLPEFVQFQSGTTLPEEVKFEMFTLPVVGKTVPDGDGLNVYVDTDDPRESSNIPGDVLMAADQRSEARAMKNYAVADELHQKIIKSGYRVIDFQNEEILARKYRIRLRGIDALEMLMPFGEKAKQELVKLVDGKCLRVLVYGEDQYGRCVADVYCNHIFVQEVMLKKGLAWHYVTYDQRDEFVDWQKEARAKKTGLWEQSNPEKPWEWRKKNKREAEISTGVPTRLTEFVFQGGTLPEFVFQGGTRLPEGVKFEMHTLPVDGNTVPDGDGLNVYVNTDDPRESSNIPRAVLMAADRRSKARAKKNYARADELRQKIIESGYQVIDLQNEEILARKYRIRLRGIDAPEMSMPFGKEAKEELVKLVHGKCLRVLVYEEDQYGRCVADIYCNGIFVQEVMLKKGLAWHYVAYDQRVEFATWQKEARTKKTGLWVQSNPEKPWEWRKKNKREGR</sequence>
<dbReference type="SUPFAM" id="SSF50199">
    <property type="entry name" value="Staphylococcal nuclease"/>
    <property type="match status" value="2"/>
</dbReference>
<dbReference type="GO" id="GO:0005737">
    <property type="term" value="C:cytoplasm"/>
    <property type="evidence" value="ECO:0007669"/>
    <property type="project" value="TreeGrafter"/>
</dbReference>
<dbReference type="EMBL" id="CM017697">
    <property type="protein sequence ID" value="TYH00658.1"/>
    <property type="molecule type" value="Genomic_DNA"/>
</dbReference>
<accession>A0A5D2F5E9</accession>
<dbReference type="SMART" id="SM00318">
    <property type="entry name" value="SNc"/>
    <property type="match status" value="2"/>
</dbReference>
<dbReference type="InterPro" id="IPR016071">
    <property type="entry name" value="Staphylococal_nuclease_OB-fold"/>
</dbReference>
<gene>
    <name evidence="2" type="ORF">ES288_A10G296600v1</name>
</gene>
<dbReference type="PROSITE" id="PS50830">
    <property type="entry name" value="TNASE_3"/>
    <property type="match status" value="2"/>
</dbReference>
<dbReference type="SUPFAM" id="SSF47323">
    <property type="entry name" value="Anticodon-binding domain of a subclass of class I aminoacyl-tRNA synthetases"/>
    <property type="match status" value="2"/>
</dbReference>
<dbReference type="GO" id="GO:0006418">
    <property type="term" value="P:tRNA aminoacylation for protein translation"/>
    <property type="evidence" value="ECO:0007669"/>
    <property type="project" value="InterPro"/>
</dbReference>
<dbReference type="Pfam" id="PF00565">
    <property type="entry name" value="SNase"/>
    <property type="match status" value="2"/>
</dbReference>
<dbReference type="PANTHER" id="PTHR12302">
    <property type="entry name" value="EBNA2 BINDING PROTEIN P100"/>
    <property type="match status" value="1"/>
</dbReference>
<reference evidence="2 3" key="1">
    <citation type="submission" date="2019-06" db="EMBL/GenBank/DDBJ databases">
        <title>WGS assembly of Gossypium darwinii.</title>
        <authorList>
            <person name="Chen Z.J."/>
            <person name="Sreedasyam A."/>
            <person name="Ando A."/>
            <person name="Song Q."/>
            <person name="De L."/>
            <person name="Hulse-Kemp A."/>
            <person name="Ding M."/>
            <person name="Ye W."/>
            <person name="Kirkbride R."/>
            <person name="Jenkins J."/>
            <person name="Plott C."/>
            <person name="Lovell J."/>
            <person name="Lin Y.-M."/>
            <person name="Vaughn R."/>
            <person name="Liu B."/>
            <person name="Li W."/>
            <person name="Simpson S."/>
            <person name="Scheffler B."/>
            <person name="Saski C."/>
            <person name="Grover C."/>
            <person name="Hu G."/>
            <person name="Conover J."/>
            <person name="Carlson J."/>
            <person name="Shu S."/>
            <person name="Boston L."/>
            <person name="Williams M."/>
            <person name="Peterson D."/>
            <person name="Mcgee K."/>
            <person name="Jones D."/>
            <person name="Wendel J."/>
            <person name="Stelly D."/>
            <person name="Grimwood J."/>
            <person name="Schmutz J."/>
        </authorList>
    </citation>
    <scope>NUCLEOTIDE SEQUENCE [LARGE SCALE GENOMIC DNA]</scope>
    <source>
        <strain evidence="2">1808015.09</strain>
    </source>
</reference>
<feature type="domain" description="TNase-like" evidence="1">
    <location>
        <begin position="185"/>
        <end position="352"/>
    </location>
</feature>
<keyword evidence="3" id="KW-1185">Reference proteome</keyword>
<feature type="domain" description="TNase-like" evidence="1">
    <location>
        <begin position="418"/>
        <end position="585"/>
    </location>
</feature>
<evidence type="ECO:0000313" key="2">
    <source>
        <dbReference type="EMBL" id="TYH00658.1"/>
    </source>
</evidence>
<dbReference type="Proteomes" id="UP000323506">
    <property type="component" value="Chromosome A10"/>
</dbReference>
<dbReference type="Gene3D" id="2.40.50.90">
    <property type="match status" value="2"/>
</dbReference>
<name>A0A5D2F5E9_GOSDA</name>
<dbReference type="PANTHER" id="PTHR12302:SF12">
    <property type="entry name" value="STAPHYLOCOCCAL-LIKE NUCLEASE CAN2"/>
    <property type="match status" value="1"/>
</dbReference>
<organism evidence="2 3">
    <name type="scientific">Gossypium darwinii</name>
    <name type="common">Darwin's cotton</name>
    <name type="synonym">Gossypium barbadense var. darwinii</name>
    <dbReference type="NCBI Taxonomy" id="34276"/>
    <lineage>
        <taxon>Eukaryota</taxon>
        <taxon>Viridiplantae</taxon>
        <taxon>Streptophyta</taxon>
        <taxon>Embryophyta</taxon>
        <taxon>Tracheophyta</taxon>
        <taxon>Spermatophyta</taxon>
        <taxon>Magnoliopsida</taxon>
        <taxon>eudicotyledons</taxon>
        <taxon>Gunneridae</taxon>
        <taxon>Pentapetalae</taxon>
        <taxon>rosids</taxon>
        <taxon>malvids</taxon>
        <taxon>Malvales</taxon>
        <taxon>Malvaceae</taxon>
        <taxon>Malvoideae</taxon>
        <taxon>Gossypium</taxon>
    </lineage>
</organism>
<dbReference type="InterPro" id="IPR009080">
    <property type="entry name" value="tRNAsynth_Ia_anticodon-bd"/>
</dbReference>
<dbReference type="GO" id="GO:0005524">
    <property type="term" value="F:ATP binding"/>
    <property type="evidence" value="ECO:0007669"/>
    <property type="project" value="InterPro"/>
</dbReference>
<protein>
    <recommendedName>
        <fullName evidence="1">TNase-like domain-containing protein</fullName>
    </recommendedName>
</protein>
<evidence type="ECO:0000313" key="3">
    <source>
        <dbReference type="Proteomes" id="UP000323506"/>
    </source>
</evidence>
<dbReference type="AlphaFoldDB" id="A0A5D2F5E9"/>
<dbReference type="GO" id="GO:0004812">
    <property type="term" value="F:aminoacyl-tRNA ligase activity"/>
    <property type="evidence" value="ECO:0007669"/>
    <property type="project" value="InterPro"/>
</dbReference>
<dbReference type="InterPro" id="IPR035437">
    <property type="entry name" value="SNase_OB-fold_sf"/>
</dbReference>
<proteinExistence type="predicted"/>
<evidence type="ECO:0000259" key="1">
    <source>
        <dbReference type="PROSITE" id="PS50830"/>
    </source>
</evidence>